<sequence>MVKNVAHIFFFTILSFFNKLYVYGLPLDDPYDTSGINTGGVYALRFNLVPIKRSDLPTKFVVAVVLEEALHLNPTRTATIFVTSFIIVNIVVLGYAEEITGSGKEIIYLESLNRVDKGGSRRRRGRHCYP</sequence>
<proteinExistence type="predicted"/>
<keyword evidence="2" id="KW-1185">Reference proteome</keyword>
<comment type="caution">
    <text evidence="1">The sequence shown here is derived from an EMBL/GenBank/DDBJ whole genome shotgun (WGS) entry which is preliminary data.</text>
</comment>
<accession>A0ACB8Z6R7</accession>
<organism evidence="1 2">
    <name type="scientific">Arctium lappa</name>
    <name type="common">Greater burdock</name>
    <name type="synonym">Lappa major</name>
    <dbReference type="NCBI Taxonomy" id="4217"/>
    <lineage>
        <taxon>Eukaryota</taxon>
        <taxon>Viridiplantae</taxon>
        <taxon>Streptophyta</taxon>
        <taxon>Embryophyta</taxon>
        <taxon>Tracheophyta</taxon>
        <taxon>Spermatophyta</taxon>
        <taxon>Magnoliopsida</taxon>
        <taxon>eudicotyledons</taxon>
        <taxon>Gunneridae</taxon>
        <taxon>Pentapetalae</taxon>
        <taxon>asterids</taxon>
        <taxon>campanulids</taxon>
        <taxon>Asterales</taxon>
        <taxon>Asteraceae</taxon>
        <taxon>Carduoideae</taxon>
        <taxon>Cardueae</taxon>
        <taxon>Arctiinae</taxon>
        <taxon>Arctium</taxon>
    </lineage>
</organism>
<name>A0ACB8Z6R7_ARCLA</name>
<gene>
    <name evidence="1" type="ORF">L6452_32774</name>
</gene>
<reference evidence="2" key="1">
    <citation type="journal article" date="2022" name="Mol. Ecol. Resour.">
        <title>The genomes of chicory, endive, great burdock and yacon provide insights into Asteraceae palaeo-polyploidization history and plant inulin production.</title>
        <authorList>
            <person name="Fan W."/>
            <person name="Wang S."/>
            <person name="Wang H."/>
            <person name="Wang A."/>
            <person name="Jiang F."/>
            <person name="Liu H."/>
            <person name="Zhao H."/>
            <person name="Xu D."/>
            <person name="Zhang Y."/>
        </authorList>
    </citation>
    <scope>NUCLEOTIDE SEQUENCE [LARGE SCALE GENOMIC DNA]</scope>
    <source>
        <strain evidence="2">cv. Niubang</strain>
    </source>
</reference>
<dbReference type="Proteomes" id="UP001055879">
    <property type="component" value="Linkage Group LG11"/>
</dbReference>
<evidence type="ECO:0000313" key="1">
    <source>
        <dbReference type="EMBL" id="KAI3692949.1"/>
    </source>
</evidence>
<dbReference type="EMBL" id="CM042057">
    <property type="protein sequence ID" value="KAI3692949.1"/>
    <property type="molecule type" value="Genomic_DNA"/>
</dbReference>
<reference evidence="1 2" key="2">
    <citation type="journal article" date="2022" name="Mol. Ecol. Resour.">
        <title>The genomes of chicory, endive, great burdock and yacon provide insights into Asteraceae paleo-polyploidization history and plant inulin production.</title>
        <authorList>
            <person name="Fan W."/>
            <person name="Wang S."/>
            <person name="Wang H."/>
            <person name="Wang A."/>
            <person name="Jiang F."/>
            <person name="Liu H."/>
            <person name="Zhao H."/>
            <person name="Xu D."/>
            <person name="Zhang Y."/>
        </authorList>
    </citation>
    <scope>NUCLEOTIDE SEQUENCE [LARGE SCALE GENOMIC DNA]</scope>
    <source>
        <strain evidence="2">cv. Niubang</strain>
    </source>
</reference>
<evidence type="ECO:0000313" key="2">
    <source>
        <dbReference type="Proteomes" id="UP001055879"/>
    </source>
</evidence>
<protein>
    <submittedName>
        <fullName evidence="1">Uncharacterized protein</fullName>
    </submittedName>
</protein>